<name>A0A1G2CQR5_9BACT</name>
<keyword evidence="1" id="KW-1133">Transmembrane helix</keyword>
<dbReference type="AlphaFoldDB" id="A0A1G2CQR5"/>
<feature type="transmembrane region" description="Helical" evidence="1">
    <location>
        <begin position="38"/>
        <end position="58"/>
    </location>
</feature>
<sequence length="62" mass="7158">MKKETYFTTVAVVFVVVAALHFLRIISDWSVRIGAWDIPMWVSWLAVIIAGTLAYHGFRFKK</sequence>
<dbReference type="STRING" id="1798657.A2648_02095"/>
<keyword evidence="1" id="KW-0812">Transmembrane</keyword>
<accession>A0A1G2CQR5</accession>
<comment type="caution">
    <text evidence="2">The sequence shown here is derived from an EMBL/GenBank/DDBJ whole genome shotgun (WGS) entry which is preliminary data.</text>
</comment>
<evidence type="ECO:0000313" key="2">
    <source>
        <dbReference type="EMBL" id="OGZ03724.1"/>
    </source>
</evidence>
<proteinExistence type="predicted"/>
<keyword evidence="1" id="KW-0472">Membrane</keyword>
<gene>
    <name evidence="2" type="ORF">A2648_02095</name>
</gene>
<feature type="transmembrane region" description="Helical" evidence="1">
    <location>
        <begin position="7"/>
        <end position="26"/>
    </location>
</feature>
<dbReference type="Proteomes" id="UP000178841">
    <property type="component" value="Unassembled WGS sequence"/>
</dbReference>
<reference evidence="2 3" key="1">
    <citation type="journal article" date="2016" name="Nat. Commun.">
        <title>Thousands of microbial genomes shed light on interconnected biogeochemical processes in an aquifer system.</title>
        <authorList>
            <person name="Anantharaman K."/>
            <person name="Brown C.T."/>
            <person name="Hug L.A."/>
            <person name="Sharon I."/>
            <person name="Castelle C.J."/>
            <person name="Probst A.J."/>
            <person name="Thomas B.C."/>
            <person name="Singh A."/>
            <person name="Wilkins M.J."/>
            <person name="Karaoz U."/>
            <person name="Brodie E.L."/>
            <person name="Williams K.H."/>
            <person name="Hubbard S.S."/>
            <person name="Banfield J.F."/>
        </authorList>
    </citation>
    <scope>NUCLEOTIDE SEQUENCE [LARGE SCALE GENOMIC DNA]</scope>
</reference>
<evidence type="ECO:0000313" key="3">
    <source>
        <dbReference type="Proteomes" id="UP000178841"/>
    </source>
</evidence>
<dbReference type="EMBL" id="MHLH01000015">
    <property type="protein sequence ID" value="OGZ03724.1"/>
    <property type="molecule type" value="Genomic_DNA"/>
</dbReference>
<evidence type="ECO:0000256" key="1">
    <source>
        <dbReference type="SAM" id="Phobius"/>
    </source>
</evidence>
<protein>
    <submittedName>
        <fullName evidence="2">Uncharacterized protein</fullName>
    </submittedName>
</protein>
<organism evidence="2 3">
    <name type="scientific">Candidatus Lloydbacteria bacterium RIFCSPHIGHO2_01_FULL_41_20</name>
    <dbReference type="NCBI Taxonomy" id="1798657"/>
    <lineage>
        <taxon>Bacteria</taxon>
        <taxon>Candidatus Lloydiibacteriota</taxon>
    </lineage>
</organism>